<dbReference type="InterPro" id="IPR001650">
    <property type="entry name" value="Helicase_C-like"/>
</dbReference>
<feature type="domain" description="Helicase ATP-binding" evidence="3">
    <location>
        <begin position="262"/>
        <end position="431"/>
    </location>
</feature>
<dbReference type="InterPro" id="IPR000330">
    <property type="entry name" value="SNF2_N"/>
</dbReference>
<evidence type="ECO:0000259" key="3">
    <source>
        <dbReference type="PROSITE" id="PS51192"/>
    </source>
</evidence>
<dbReference type="InterPro" id="IPR014001">
    <property type="entry name" value="Helicase_ATP-bd"/>
</dbReference>
<keyword evidence="6" id="KW-1185">Reference proteome</keyword>
<sequence>MKRQLTEAERERIEKNRREALMRRRRAMESEKNNGSMRSQTSNAVVDQGQRRELAGANRERMERNRQEPLDRGQLSTGVAGNSQSLPQQTNTAFGNRCQRNLPRTTSASSGLLSQILRGSASKSTNVNTNPVAQKRSTPMLTAPSTTAQNVVRPARMPSFGRKSKLRAVCVLVSREEFEVRARYHEGLVLVFKSMPTRIYVRKAFAIDDIQLVGLSSAVVTVFKEKIDSVKSTSGQNEIRLEDWIPRHLIDSLMDFQREGVRFALKHEGRVLLADDMGLGKTVQALAVAAAYRSEWPLLVVAPLSLRWAWREAALRWLGPPPLSLSRADIHVVASLTDALDSIQHQQHRKLVTIFTYDLLSRYAESLGRTVSSFEVVIMDESHHLKNLRTSRTKSALPILQAAKRVILLTGTPALSRPLELYPQIIGIRPNLFRGGFHEFGLRYCAAKERTWGWDYSGCSNLQELHILLQETIMIRRVKSEVLGQLPPKFRQVVILDPDLVKKTPNGKNQRLENLASLDLNGVEKHGEMLRFFMQTCQAKIPAVSQYITDLLEEDRKFILYAHHQEMLDAITRVMESKVCFVFSIPSVLFTIAYGLTTHLSSQHIEYIRIDGKTPSEQRRASCERFQNQSACRVALLSITTASTGLNLTAANLVVFAELFWNPGVLVQAEDRAHRIGQQDPVNIHYLLASGTVDDQLWALVKNKLEVLSQVGLNQESFDDVDLSRAKPLASSLASKIDQFFTSMNDSTTASQSIKENLQPEEEIKSSDATPQKDEKASENELSSAQKKPRISSLLPPVSSPPSCADDGCGGGRGSQILVPDSPLLLTLETTESLEDGADELLRNVLEAAVLGESFEL</sequence>
<feature type="compositionally biased region" description="Low complexity" evidence="2">
    <location>
        <begin position="792"/>
        <end position="803"/>
    </location>
</feature>
<dbReference type="GO" id="GO:0005524">
    <property type="term" value="F:ATP binding"/>
    <property type="evidence" value="ECO:0007669"/>
    <property type="project" value="InterPro"/>
</dbReference>
<gene>
    <name evidence="5" type="ORF">EGR_04970</name>
</gene>
<proteinExistence type="predicted"/>
<evidence type="ECO:0000313" key="5">
    <source>
        <dbReference type="EMBL" id="EUB60117.1"/>
    </source>
</evidence>
<dbReference type="Pfam" id="PF00271">
    <property type="entry name" value="Helicase_C"/>
    <property type="match status" value="1"/>
</dbReference>
<dbReference type="SUPFAM" id="SSF52540">
    <property type="entry name" value="P-loop containing nucleoside triphosphate hydrolases"/>
    <property type="match status" value="2"/>
</dbReference>
<dbReference type="Pfam" id="PF00176">
    <property type="entry name" value="SNF2-rel_dom"/>
    <property type="match status" value="1"/>
</dbReference>
<dbReference type="PANTHER" id="PTHR45766">
    <property type="entry name" value="DNA ANNEALING HELICASE AND ENDONUCLEASE ZRANB3 FAMILY MEMBER"/>
    <property type="match status" value="1"/>
</dbReference>
<evidence type="ECO:0000259" key="4">
    <source>
        <dbReference type="PROSITE" id="PS51194"/>
    </source>
</evidence>
<dbReference type="OMA" id="WTNDETK"/>
<feature type="region of interest" description="Disordered" evidence="2">
    <location>
        <begin position="1"/>
        <end position="110"/>
    </location>
</feature>
<dbReference type="OrthoDB" id="605656at2759"/>
<dbReference type="GO" id="GO:0006281">
    <property type="term" value="P:DNA repair"/>
    <property type="evidence" value="ECO:0007669"/>
    <property type="project" value="TreeGrafter"/>
</dbReference>
<feature type="domain" description="Helicase C-terminal" evidence="4">
    <location>
        <begin position="543"/>
        <end position="729"/>
    </location>
</feature>
<dbReference type="CDD" id="cd18793">
    <property type="entry name" value="SF2_C_SNF"/>
    <property type="match status" value="1"/>
</dbReference>
<dbReference type="InterPro" id="IPR049730">
    <property type="entry name" value="SNF2/RAD54-like_C"/>
</dbReference>
<dbReference type="InterPro" id="IPR027417">
    <property type="entry name" value="P-loop_NTPase"/>
</dbReference>
<dbReference type="SMART" id="SM00487">
    <property type="entry name" value="DEXDc"/>
    <property type="match status" value="1"/>
</dbReference>
<feature type="compositionally biased region" description="Basic and acidic residues" evidence="2">
    <location>
        <begin position="1"/>
        <end position="32"/>
    </location>
</feature>
<comment type="caution">
    <text evidence="5">The sequence shown here is derived from an EMBL/GenBank/DDBJ whole genome shotgun (WGS) entry which is preliminary data.</text>
</comment>
<protein>
    <submittedName>
        <fullName evidence="5">SWI/SNF-related matrix-associated actin-dependent regulator of chromatin subfamily A-like protein</fullName>
    </submittedName>
</protein>
<feature type="compositionally biased region" description="Basic and acidic residues" evidence="2">
    <location>
        <begin position="49"/>
        <end position="71"/>
    </location>
</feature>
<dbReference type="CDD" id="cd18010">
    <property type="entry name" value="DEXHc_HARP_SMARCAL1"/>
    <property type="match status" value="1"/>
</dbReference>
<dbReference type="Gene3D" id="3.40.50.10810">
    <property type="entry name" value="Tandem AAA-ATPase domain"/>
    <property type="match status" value="1"/>
</dbReference>
<evidence type="ECO:0000256" key="2">
    <source>
        <dbReference type="SAM" id="MobiDB-lite"/>
    </source>
</evidence>
<dbReference type="AlphaFoldDB" id="W6UPB2"/>
<dbReference type="GeneID" id="36340685"/>
<dbReference type="SMART" id="SM00490">
    <property type="entry name" value="HELICc"/>
    <property type="match status" value="1"/>
</dbReference>
<feature type="compositionally biased region" description="Polar residues" evidence="2">
    <location>
        <begin position="74"/>
        <end position="110"/>
    </location>
</feature>
<dbReference type="PROSITE" id="PS51194">
    <property type="entry name" value="HELICASE_CTER"/>
    <property type="match status" value="1"/>
</dbReference>
<dbReference type="InterPro" id="IPR038718">
    <property type="entry name" value="SNF2-like_sf"/>
</dbReference>
<dbReference type="GO" id="GO:0031297">
    <property type="term" value="P:replication fork processing"/>
    <property type="evidence" value="ECO:0007669"/>
    <property type="project" value="TreeGrafter"/>
</dbReference>
<accession>W6UPB2</accession>
<reference evidence="5 6" key="1">
    <citation type="journal article" date="2013" name="Nat. Genet.">
        <title>The genome of the hydatid tapeworm Echinococcus granulosus.</title>
        <authorList>
            <person name="Zheng H."/>
            <person name="Zhang W."/>
            <person name="Zhang L."/>
            <person name="Zhang Z."/>
            <person name="Li J."/>
            <person name="Lu G."/>
            <person name="Zhu Y."/>
            <person name="Wang Y."/>
            <person name="Huang Y."/>
            <person name="Liu J."/>
            <person name="Kang H."/>
            <person name="Chen J."/>
            <person name="Wang L."/>
            <person name="Chen A."/>
            <person name="Yu S."/>
            <person name="Gao Z."/>
            <person name="Jin L."/>
            <person name="Gu W."/>
            <person name="Wang Z."/>
            <person name="Zhao L."/>
            <person name="Shi B."/>
            <person name="Wen H."/>
            <person name="Lin R."/>
            <person name="Jones M.K."/>
            <person name="Brejova B."/>
            <person name="Vinar T."/>
            <person name="Zhao G."/>
            <person name="McManus D.P."/>
            <person name="Chen Z."/>
            <person name="Zhou Y."/>
            <person name="Wang S."/>
        </authorList>
    </citation>
    <scope>NUCLEOTIDE SEQUENCE [LARGE SCALE GENOMIC DNA]</scope>
</reference>
<dbReference type="EMBL" id="APAU02000034">
    <property type="protein sequence ID" value="EUB60117.1"/>
    <property type="molecule type" value="Genomic_DNA"/>
</dbReference>
<dbReference type="STRING" id="6210.W6UPB2"/>
<dbReference type="CTD" id="36340685"/>
<name>W6UPB2_ECHGR</name>
<dbReference type="RefSeq" id="XP_024351313.1">
    <property type="nucleotide sequence ID" value="XM_024494219.1"/>
</dbReference>
<organism evidence="5 6">
    <name type="scientific">Echinococcus granulosus</name>
    <name type="common">Hydatid tapeworm</name>
    <dbReference type="NCBI Taxonomy" id="6210"/>
    <lineage>
        <taxon>Eukaryota</taxon>
        <taxon>Metazoa</taxon>
        <taxon>Spiralia</taxon>
        <taxon>Lophotrochozoa</taxon>
        <taxon>Platyhelminthes</taxon>
        <taxon>Cestoda</taxon>
        <taxon>Eucestoda</taxon>
        <taxon>Cyclophyllidea</taxon>
        <taxon>Taeniidae</taxon>
        <taxon>Echinococcus</taxon>
        <taxon>Echinococcus granulosus group</taxon>
    </lineage>
</organism>
<keyword evidence="1" id="KW-0378">Hydrolase</keyword>
<dbReference type="Gene3D" id="3.40.50.300">
    <property type="entry name" value="P-loop containing nucleotide triphosphate hydrolases"/>
    <property type="match status" value="1"/>
</dbReference>
<dbReference type="GO" id="GO:0016787">
    <property type="term" value="F:hydrolase activity"/>
    <property type="evidence" value="ECO:0007669"/>
    <property type="project" value="UniProtKB-KW"/>
</dbReference>
<dbReference type="KEGG" id="egl:EGR_04970"/>
<dbReference type="GO" id="GO:0043596">
    <property type="term" value="C:nuclear replication fork"/>
    <property type="evidence" value="ECO:0007669"/>
    <property type="project" value="TreeGrafter"/>
</dbReference>
<feature type="compositionally biased region" description="Basic and acidic residues" evidence="2">
    <location>
        <begin position="762"/>
        <end position="779"/>
    </location>
</feature>
<evidence type="ECO:0000313" key="6">
    <source>
        <dbReference type="Proteomes" id="UP000019149"/>
    </source>
</evidence>
<dbReference type="Proteomes" id="UP000019149">
    <property type="component" value="Unassembled WGS sequence"/>
</dbReference>
<evidence type="ECO:0000256" key="1">
    <source>
        <dbReference type="ARBA" id="ARBA00022801"/>
    </source>
</evidence>
<feature type="compositionally biased region" description="Polar residues" evidence="2">
    <location>
        <begin position="33"/>
        <end position="45"/>
    </location>
</feature>
<feature type="region of interest" description="Disordered" evidence="2">
    <location>
        <begin position="751"/>
        <end position="816"/>
    </location>
</feature>
<dbReference type="PROSITE" id="PS51192">
    <property type="entry name" value="HELICASE_ATP_BIND_1"/>
    <property type="match status" value="1"/>
</dbReference>
<dbReference type="PANTHER" id="PTHR45766:SF6">
    <property type="entry name" value="SWI_SNF-RELATED MATRIX-ASSOCIATED ACTIN-DEPENDENT REGULATOR OF CHROMATIN SUBFAMILY A-LIKE PROTEIN 1"/>
    <property type="match status" value="1"/>
</dbReference>